<accession>A0ACD5H979</accession>
<sequence>MTSLLPGVLVGVFVLLALIHVYWALGGQRIKIAAIPEVEGRPAFVPSRLGTLGVALALLVCAWLVAAASGVVRTSLPQQVLCWFMFGLALVFFCSRHG</sequence>
<protein>
    <submittedName>
        <fullName evidence="1">DUF3995 domain-containing protein</fullName>
    </submittedName>
</protein>
<evidence type="ECO:0000313" key="1">
    <source>
        <dbReference type="EMBL" id="XRI70133.1"/>
    </source>
</evidence>
<dbReference type="Proteomes" id="UP000470022">
    <property type="component" value="Chromosome"/>
</dbReference>
<organism evidence="1 2">
    <name type="scientific">Acidithiobacillus ferrianus</name>
    <dbReference type="NCBI Taxonomy" id="2678518"/>
    <lineage>
        <taxon>Bacteria</taxon>
        <taxon>Pseudomonadati</taxon>
        <taxon>Pseudomonadota</taxon>
        <taxon>Acidithiobacillia</taxon>
        <taxon>Acidithiobacillales</taxon>
        <taxon>Acidithiobacillaceae</taxon>
        <taxon>Acidithiobacillus</taxon>
    </lineage>
</organism>
<gene>
    <name evidence="1" type="ORF">GL267_005440</name>
</gene>
<reference evidence="1" key="1">
    <citation type="submission" date="2023-06" db="EMBL/GenBank/DDBJ databases">
        <title>Complete and circular genome of Acidithiobacillus ferrianus DSM 107098.</title>
        <authorList>
            <person name="Norris P.R."/>
            <person name="Falagan C."/>
            <person name="Moya-Beltran A."/>
            <person name="Castro M."/>
            <person name="Quatrini R."/>
            <person name="Johnson D.B."/>
        </authorList>
    </citation>
    <scope>NUCLEOTIDE SEQUENCE</scope>
    <source>
        <strain evidence="1">MG</strain>
    </source>
</reference>
<evidence type="ECO:0000313" key="2">
    <source>
        <dbReference type="Proteomes" id="UP000470022"/>
    </source>
</evidence>
<proteinExistence type="predicted"/>
<name>A0ACD5H979_9PROT</name>
<keyword evidence="2" id="KW-1185">Reference proteome</keyword>
<dbReference type="EMBL" id="CP127523">
    <property type="protein sequence ID" value="XRI70133.1"/>
    <property type="molecule type" value="Genomic_DNA"/>
</dbReference>